<dbReference type="RefSeq" id="WP_132816344.1">
    <property type="nucleotide sequence ID" value="NZ_SMKI01000021.1"/>
</dbReference>
<organism evidence="1 2">
    <name type="scientific">Streptomyces hainanensis</name>
    <dbReference type="NCBI Taxonomy" id="402648"/>
    <lineage>
        <taxon>Bacteria</taxon>
        <taxon>Bacillati</taxon>
        <taxon>Actinomycetota</taxon>
        <taxon>Actinomycetes</taxon>
        <taxon>Kitasatosporales</taxon>
        <taxon>Streptomycetaceae</taxon>
        <taxon>Streptomyces</taxon>
    </lineage>
</organism>
<accession>A0A4R4TVD3</accession>
<dbReference type="Proteomes" id="UP000295345">
    <property type="component" value="Unassembled WGS sequence"/>
</dbReference>
<keyword evidence="2" id="KW-1185">Reference proteome</keyword>
<reference evidence="1 2" key="1">
    <citation type="submission" date="2019-03" db="EMBL/GenBank/DDBJ databases">
        <title>Draft genome sequences of novel Actinobacteria.</title>
        <authorList>
            <person name="Sahin N."/>
            <person name="Ay H."/>
            <person name="Saygin H."/>
        </authorList>
    </citation>
    <scope>NUCLEOTIDE SEQUENCE [LARGE SCALE GENOMIC DNA]</scope>
    <source>
        <strain evidence="1 2">DSM 41900</strain>
    </source>
</reference>
<sequence length="224" mass="24630">MTSVLDKALRLQGEARRLDASSQGEGQARRVAGRVDELSVAIGDLAEQITLARLIHERTGVPAPLGDVDAGRENLARRAGSGLPSDQAFNAARRKVEETTRRLTGENLRVWREWAAQQLATLDTNRLPMLPVDRQKAIRTTHQKLVRRAETAKVSAAEVTLFVSECEGLREELASVPAASAELLALMERLSAGDVPLSQVTDEEIELLRSRHQDETIMLRRVGA</sequence>
<gene>
    <name evidence="1" type="ORF">E1283_03405</name>
</gene>
<protein>
    <submittedName>
        <fullName evidence="1">Uncharacterized protein</fullName>
    </submittedName>
</protein>
<evidence type="ECO:0000313" key="2">
    <source>
        <dbReference type="Proteomes" id="UP000295345"/>
    </source>
</evidence>
<proteinExistence type="predicted"/>
<evidence type="ECO:0000313" key="1">
    <source>
        <dbReference type="EMBL" id="TDC79153.1"/>
    </source>
</evidence>
<dbReference type="AlphaFoldDB" id="A0A4R4TVD3"/>
<comment type="caution">
    <text evidence="1">The sequence shown here is derived from an EMBL/GenBank/DDBJ whole genome shotgun (WGS) entry which is preliminary data.</text>
</comment>
<dbReference type="EMBL" id="SMKI01000021">
    <property type="protein sequence ID" value="TDC79153.1"/>
    <property type="molecule type" value="Genomic_DNA"/>
</dbReference>
<name>A0A4R4TVD3_9ACTN</name>
<dbReference type="OrthoDB" id="4291069at2"/>